<accession>A0A2J6QGZ6</accession>
<reference evidence="2 3" key="1">
    <citation type="submission" date="2016-05" db="EMBL/GenBank/DDBJ databases">
        <title>A degradative enzymes factory behind the ericoid mycorrhizal symbiosis.</title>
        <authorList>
            <consortium name="DOE Joint Genome Institute"/>
            <person name="Martino E."/>
            <person name="Morin E."/>
            <person name="Grelet G."/>
            <person name="Kuo A."/>
            <person name="Kohler A."/>
            <person name="Daghino S."/>
            <person name="Barry K."/>
            <person name="Choi C."/>
            <person name="Cichocki N."/>
            <person name="Clum A."/>
            <person name="Copeland A."/>
            <person name="Hainaut M."/>
            <person name="Haridas S."/>
            <person name="Labutti K."/>
            <person name="Lindquist E."/>
            <person name="Lipzen A."/>
            <person name="Khouja H.-R."/>
            <person name="Murat C."/>
            <person name="Ohm R."/>
            <person name="Olson A."/>
            <person name="Spatafora J."/>
            <person name="Veneault-Fourrey C."/>
            <person name="Henrissat B."/>
            <person name="Grigoriev I."/>
            <person name="Martin F."/>
            <person name="Perotto S."/>
        </authorList>
    </citation>
    <scope>NUCLEOTIDE SEQUENCE [LARGE SCALE GENOMIC DNA]</scope>
    <source>
        <strain evidence="2 3">UAMH 7357</strain>
    </source>
</reference>
<evidence type="ECO:0000256" key="1">
    <source>
        <dbReference type="SAM" id="Coils"/>
    </source>
</evidence>
<feature type="coiled-coil region" evidence="1">
    <location>
        <begin position="94"/>
        <end position="142"/>
    </location>
</feature>
<dbReference type="Proteomes" id="UP000235672">
    <property type="component" value="Unassembled WGS sequence"/>
</dbReference>
<dbReference type="OrthoDB" id="3535372at2759"/>
<proteinExistence type="predicted"/>
<keyword evidence="3" id="KW-1185">Reference proteome</keyword>
<sequence length="430" mass="49223">MHQSSTMHFPVRDPMREYQKQQEKLALIELECIVDWTRKSVLARKANVSRLNGELSEIHQSVQSLEHAKKAILDNLSKENAWTDPGNQRQTLKLLEINSEIRDKQAEIKLIQDKLLAPSQEIKDLELDEEELSAELEDEAQKWQARWPEQEECCMILKLELSRVQAELDATYELVQKGIAKMEPPKADLALVDVPCATRLVHERGLKNKAKSRTARKAINGDLIAIEGEFSEEKEPITVVAEDPDTSDLVDLLAEYQDENQATCRVAAEEKPEIRDIADIVNVVVELMKKRFGSSSKDTKDEKSELAELNKLVHMMQPLYNIGLAIRKRQVEIDSQKSREEKDQNVILEGNSAAHHAQVLADATWMMDTPEERTFKEMYSGVPAKTVWENRSPSTFLDILNWNLNMRQFSPTGGIDRKRFDKLFKAVLLQ</sequence>
<protein>
    <submittedName>
        <fullName evidence="2">Uncharacterized protein</fullName>
    </submittedName>
</protein>
<name>A0A2J6QGZ6_9HELO</name>
<dbReference type="EMBL" id="KZ613470">
    <property type="protein sequence ID" value="PMD25543.1"/>
    <property type="molecule type" value="Genomic_DNA"/>
</dbReference>
<dbReference type="AlphaFoldDB" id="A0A2J6QGZ6"/>
<organism evidence="2 3">
    <name type="scientific">Hyaloscypha hepaticicola</name>
    <dbReference type="NCBI Taxonomy" id="2082293"/>
    <lineage>
        <taxon>Eukaryota</taxon>
        <taxon>Fungi</taxon>
        <taxon>Dikarya</taxon>
        <taxon>Ascomycota</taxon>
        <taxon>Pezizomycotina</taxon>
        <taxon>Leotiomycetes</taxon>
        <taxon>Helotiales</taxon>
        <taxon>Hyaloscyphaceae</taxon>
        <taxon>Hyaloscypha</taxon>
    </lineage>
</organism>
<evidence type="ECO:0000313" key="3">
    <source>
        <dbReference type="Proteomes" id="UP000235672"/>
    </source>
</evidence>
<evidence type="ECO:0000313" key="2">
    <source>
        <dbReference type="EMBL" id="PMD25543.1"/>
    </source>
</evidence>
<keyword evidence="1" id="KW-0175">Coiled coil</keyword>
<gene>
    <name evidence="2" type="ORF">NA56DRAFT_738212</name>
</gene>